<feature type="region of interest" description="Disordered" evidence="1">
    <location>
        <begin position="1027"/>
        <end position="1078"/>
    </location>
</feature>
<accession>A0ABZ1D7I9</accession>
<feature type="compositionally biased region" description="Polar residues" evidence="1">
    <location>
        <begin position="784"/>
        <end position="805"/>
    </location>
</feature>
<evidence type="ECO:0000313" key="3">
    <source>
        <dbReference type="Proteomes" id="UP001329825"/>
    </source>
</evidence>
<protein>
    <submittedName>
        <fullName evidence="2">Uncharacterized protein</fullName>
    </submittedName>
</protein>
<proteinExistence type="predicted"/>
<feature type="region of interest" description="Disordered" evidence="1">
    <location>
        <begin position="207"/>
        <end position="252"/>
    </location>
</feature>
<dbReference type="RefSeq" id="XP_062794609.1">
    <property type="nucleotide sequence ID" value="XM_062938558.1"/>
</dbReference>
<feature type="compositionally biased region" description="Low complexity" evidence="1">
    <location>
        <begin position="16"/>
        <end position="33"/>
    </location>
</feature>
<feature type="compositionally biased region" description="Low complexity" evidence="1">
    <location>
        <begin position="141"/>
        <end position="157"/>
    </location>
</feature>
<sequence>MTSITPPPQIRTKGKLPSSSPSSARLRRIAPSPVMIPSTKCNTSPRMIKRGNHVALTALSNSPSSSTSSSSSSSSSSTTQKLTTRGSTQRKRRESVSVSVSVTEHDEESEIEFEFEFVPLELVILSSPDTQIRTLFQMLESSRSASSNTINSTNNKSNMKRKKKKDTSKEESCEIVEIPLIFDSRGEFGTLAYESNLKQIGLNVPPCEDSEDNGIASPISSPTKKRRLGPSTTVSTPHSTNGSSGDLTMKSRRRSGLSLLTPKRYLAQYQPSPILIQFREDIFDCKGREAIWVNSKPDESTPRPTTTKYTTTSIIGDDSYKNQAEDIGRTQRADSSNSFATFGHDPENQREQNLSMRQNDQDLNLDQAQDQYQDDNWSFTLSAYEDSDGKKIIRKDSFFASSSIISNNKDDQSDLSLNTLIPSTKLDISFDLPSIPNDRLTFVPPHLDSSLMTIDFDSPSSETLITPQPPSHRTWPPRLLVVDHEMEATPTPKNPRPVSKIQLAQESTPNMLMPRVAQPQNAETGRIEEGDGVERALKNIDKAMTIQLWIDQEGTREHKSSLKYMRSIKPSVFREREEKALQQAAIWCESPTRPENFQQSGCWEFGMDPKERDKWYFHHAALEGLPVLRRLTINGDDKYDFLSRGATLQIKEPGVYSVCGQEDRGRSEWKFEYLVQHKISLNTGEVVPNERIIVPLGLYVSPNFFNHDRALKTSLLNLFKKSLASNIMSEKVRPPHIGRPPLPLLPSVPTPTAVDDIVPTPTAVPVISSAMKEENVNQGRKRAQTQSQTLSHGQTTQVISHSHARSVSRTFGAIAKAVVGITSTTPTQSHHNHAQNDSHTNQSRPPTPGNNTSSNINRPSSAGIGISIGVHKFGTKPATFGKTGSRARTPTGTNITDPVLGGITPGGESNDYDKKDGKIKGRKRATSLFSKSRPFTPPVNITELHPIPTIGLRSTPTSTPNPSSASVSLPASMPIALNPNGTGNLSIPLQMNNHTSISLPLQQSGTASKQQNTSLNQLHIQRNRLSHQGHYQQPHHQPHHQPHYQPQHQQHHQQHPFLHPMYNSPSPAPSFSSLGLGQASPTPSSMIITPVATPLLSRSSSITSRSRPIIASSGQNLDCREIGLGKMNGLTPAPRNGTRGIRKRPSTAEPRLGMR</sequence>
<feature type="region of interest" description="Disordered" evidence="1">
    <location>
        <begin position="877"/>
        <end position="925"/>
    </location>
</feature>
<reference evidence="2 3" key="1">
    <citation type="submission" date="2024-01" db="EMBL/GenBank/DDBJ databases">
        <title>Comparative genomics of Cryptococcus and Kwoniella reveals pathogenesis evolution and contrasting modes of karyotype evolution via chromosome fusion or intercentromeric recombination.</title>
        <authorList>
            <person name="Coelho M.A."/>
            <person name="David-Palma M."/>
            <person name="Shea T."/>
            <person name="Bowers K."/>
            <person name="McGinley-Smith S."/>
            <person name="Mohammad A.W."/>
            <person name="Gnirke A."/>
            <person name="Yurkov A.M."/>
            <person name="Nowrousian M."/>
            <person name="Sun S."/>
            <person name="Cuomo C.A."/>
            <person name="Heitman J."/>
        </authorList>
    </citation>
    <scope>NUCLEOTIDE SEQUENCE [LARGE SCALE GENOMIC DNA]</scope>
    <source>
        <strain evidence="2">CBS 11374</strain>
    </source>
</reference>
<evidence type="ECO:0000256" key="1">
    <source>
        <dbReference type="SAM" id="MobiDB-lite"/>
    </source>
</evidence>
<dbReference type="GeneID" id="87958991"/>
<keyword evidence="3" id="KW-1185">Reference proteome</keyword>
<feature type="compositionally biased region" description="Low complexity" evidence="1">
    <location>
        <begin position="60"/>
        <end position="79"/>
    </location>
</feature>
<feature type="region of interest" description="Disordered" evidence="1">
    <location>
        <begin position="1"/>
        <end position="103"/>
    </location>
</feature>
<feature type="region of interest" description="Disordered" evidence="1">
    <location>
        <begin position="1125"/>
        <end position="1155"/>
    </location>
</feature>
<feature type="region of interest" description="Disordered" evidence="1">
    <location>
        <begin position="770"/>
        <end position="805"/>
    </location>
</feature>
<feature type="compositionally biased region" description="Polar residues" evidence="1">
    <location>
        <begin position="1063"/>
        <end position="1078"/>
    </location>
</feature>
<feature type="region of interest" description="Disordered" evidence="1">
    <location>
        <begin position="326"/>
        <end position="352"/>
    </location>
</feature>
<gene>
    <name evidence="2" type="ORF">IL334_006861</name>
</gene>
<organism evidence="2 3">
    <name type="scientific">Kwoniella shivajii</name>
    <dbReference type="NCBI Taxonomy" id="564305"/>
    <lineage>
        <taxon>Eukaryota</taxon>
        <taxon>Fungi</taxon>
        <taxon>Dikarya</taxon>
        <taxon>Basidiomycota</taxon>
        <taxon>Agaricomycotina</taxon>
        <taxon>Tremellomycetes</taxon>
        <taxon>Tremellales</taxon>
        <taxon>Cryptococcaceae</taxon>
        <taxon>Kwoniella</taxon>
    </lineage>
</organism>
<dbReference type="Proteomes" id="UP001329825">
    <property type="component" value="Chromosome 9"/>
</dbReference>
<feature type="compositionally biased region" description="Polar residues" evidence="1">
    <location>
        <begin position="230"/>
        <end position="246"/>
    </location>
</feature>
<name>A0ABZ1D7I9_9TREE</name>
<feature type="region of interest" description="Disordered" evidence="1">
    <location>
        <begin position="825"/>
        <end position="865"/>
    </location>
</feature>
<feature type="region of interest" description="Disordered" evidence="1">
    <location>
        <begin position="141"/>
        <end position="169"/>
    </location>
</feature>
<dbReference type="EMBL" id="CP141889">
    <property type="protein sequence ID" value="WRT69870.1"/>
    <property type="molecule type" value="Genomic_DNA"/>
</dbReference>
<evidence type="ECO:0000313" key="2">
    <source>
        <dbReference type="EMBL" id="WRT69870.1"/>
    </source>
</evidence>
<feature type="compositionally biased region" description="Polar residues" evidence="1">
    <location>
        <begin position="886"/>
        <end position="896"/>
    </location>
</feature>
<feature type="compositionally biased region" description="Polar residues" evidence="1">
    <location>
        <begin position="825"/>
        <end position="860"/>
    </location>
</feature>